<dbReference type="EMBL" id="CABFNH010000002">
    <property type="protein sequence ID" value="VTZ88219.1"/>
    <property type="molecule type" value="Genomic_DNA"/>
</dbReference>
<name>A0A508YKS8_LIMMU</name>
<dbReference type="AlphaFoldDB" id="A0A508YKS8"/>
<evidence type="ECO:0000313" key="2">
    <source>
        <dbReference type="Proteomes" id="UP000365705"/>
    </source>
</evidence>
<dbReference type="SUPFAM" id="SSF47413">
    <property type="entry name" value="lambda repressor-like DNA-binding domains"/>
    <property type="match status" value="1"/>
</dbReference>
<evidence type="ECO:0000313" key="1">
    <source>
        <dbReference type="EMBL" id="VTZ88219.1"/>
    </source>
</evidence>
<sequence>MKLTEKQLHLLRRRKGELNISINTLAGLVGISRWTMAKIINFNANVRPTTASKVNEWLLDQYSADYLKEEGGWY</sequence>
<dbReference type="RefSeq" id="WP_048345452.1">
    <property type="nucleotide sequence ID" value="NZ_CABFNH010000002.1"/>
</dbReference>
<reference evidence="1 2" key="1">
    <citation type="submission" date="2019-06" db="EMBL/GenBank/DDBJ databases">
        <authorList>
            <person name="Rodrigo-Torres L."/>
            <person name="Arahal R. D."/>
            <person name="Lucena T."/>
        </authorList>
    </citation>
    <scope>NUCLEOTIDE SEQUENCE [LARGE SCALE GENOMIC DNA]</scope>
    <source>
        <strain evidence="1 2">INIA P508</strain>
    </source>
</reference>
<organism evidence="1 2">
    <name type="scientific">Limosilactobacillus mucosae</name>
    <name type="common">Lactobacillus mucosae</name>
    <dbReference type="NCBI Taxonomy" id="97478"/>
    <lineage>
        <taxon>Bacteria</taxon>
        <taxon>Bacillati</taxon>
        <taxon>Bacillota</taxon>
        <taxon>Bacilli</taxon>
        <taxon>Lactobacillales</taxon>
        <taxon>Lactobacillaceae</taxon>
        <taxon>Limosilactobacillus</taxon>
    </lineage>
</organism>
<proteinExistence type="predicted"/>
<accession>A0A508YKS8</accession>
<evidence type="ECO:0008006" key="3">
    <source>
        <dbReference type="Google" id="ProtNLM"/>
    </source>
</evidence>
<protein>
    <recommendedName>
        <fullName evidence="3">HTH cro/C1-type domain-containing protein</fullName>
    </recommendedName>
</protein>
<dbReference type="GO" id="GO:0003677">
    <property type="term" value="F:DNA binding"/>
    <property type="evidence" value="ECO:0007669"/>
    <property type="project" value="InterPro"/>
</dbReference>
<gene>
    <name evidence="1" type="ORF">LMUP508_00165</name>
</gene>
<dbReference type="Proteomes" id="UP000365705">
    <property type="component" value="Unassembled WGS sequence"/>
</dbReference>
<dbReference type="InterPro" id="IPR010982">
    <property type="entry name" value="Lambda_DNA-bd_dom_sf"/>
</dbReference>